<organism evidence="2 4">
    <name type="scientific">Duganella lactea</name>
    <dbReference type="NCBI Taxonomy" id="2692173"/>
    <lineage>
        <taxon>Bacteria</taxon>
        <taxon>Pseudomonadati</taxon>
        <taxon>Pseudomonadota</taxon>
        <taxon>Betaproteobacteria</taxon>
        <taxon>Burkholderiales</taxon>
        <taxon>Oxalobacteraceae</taxon>
        <taxon>Telluria group</taxon>
        <taxon>Duganella</taxon>
    </lineage>
</organism>
<sequence>MMRFAAAHIKQAERLHRIDSGLHHNVFGGLVSLQPGIDSAGAGTLKMRDVI</sequence>
<dbReference type="RefSeq" id="WP_160989007.1">
    <property type="nucleotide sequence ID" value="NZ_WWCO01000003.1"/>
</dbReference>
<reference evidence="3 4" key="1">
    <citation type="submission" date="2019-12" db="EMBL/GenBank/DDBJ databases">
        <title>Novel species isolated from a subtropical stream in China.</title>
        <authorList>
            <person name="Lu H."/>
        </authorList>
    </citation>
    <scope>NUCLEOTIDE SEQUENCE [LARGE SCALE GENOMIC DNA]</scope>
    <source>
        <strain evidence="2 4">FT50W</strain>
        <strain evidence="1 3">FT94W</strain>
    </source>
</reference>
<keyword evidence="3" id="KW-1185">Reference proteome</keyword>
<dbReference type="Proteomes" id="UP000449678">
    <property type="component" value="Unassembled WGS sequence"/>
</dbReference>
<accession>A0A6L8MKC0</accession>
<evidence type="ECO:0000313" key="3">
    <source>
        <dbReference type="Proteomes" id="UP000449678"/>
    </source>
</evidence>
<dbReference type="Proteomes" id="UP000474565">
    <property type="component" value="Unassembled WGS sequence"/>
</dbReference>
<dbReference type="EMBL" id="WWCP01000011">
    <property type="protein sequence ID" value="MYM82621.1"/>
    <property type="molecule type" value="Genomic_DNA"/>
</dbReference>
<dbReference type="AlphaFoldDB" id="A0A6L8MKC0"/>
<protein>
    <submittedName>
        <fullName evidence="2">Uncharacterized protein</fullName>
    </submittedName>
</protein>
<evidence type="ECO:0000313" key="1">
    <source>
        <dbReference type="EMBL" id="MYM33595.1"/>
    </source>
</evidence>
<name>A0A6L8MKC0_9BURK</name>
<gene>
    <name evidence="1" type="ORF">GTP38_04495</name>
    <name evidence="2" type="ORF">GTP44_11720</name>
</gene>
<evidence type="ECO:0000313" key="2">
    <source>
        <dbReference type="EMBL" id="MYM82621.1"/>
    </source>
</evidence>
<comment type="caution">
    <text evidence="2">The sequence shown here is derived from an EMBL/GenBank/DDBJ whole genome shotgun (WGS) entry which is preliminary data.</text>
</comment>
<dbReference type="EMBL" id="WWCO01000003">
    <property type="protein sequence ID" value="MYM33595.1"/>
    <property type="molecule type" value="Genomic_DNA"/>
</dbReference>
<evidence type="ECO:0000313" key="4">
    <source>
        <dbReference type="Proteomes" id="UP000474565"/>
    </source>
</evidence>
<proteinExistence type="predicted"/>